<feature type="signal peptide" evidence="3">
    <location>
        <begin position="1"/>
        <end position="20"/>
    </location>
</feature>
<evidence type="ECO:0000256" key="3">
    <source>
        <dbReference type="SAM" id="SignalP"/>
    </source>
</evidence>
<keyword evidence="5" id="KW-1185">Reference proteome</keyword>
<keyword evidence="2" id="KW-0472">Membrane</keyword>
<comment type="caution">
    <text evidence="4">The sequence shown here is derived from an EMBL/GenBank/DDBJ whole genome shotgun (WGS) entry which is preliminary data.</text>
</comment>
<gene>
    <name evidence="4" type="ORF">LTR25_004847</name>
</gene>
<dbReference type="AlphaFoldDB" id="A0AAV9QAG3"/>
<feature type="region of interest" description="Disordered" evidence="1">
    <location>
        <begin position="136"/>
        <end position="156"/>
    </location>
</feature>
<reference evidence="4 5" key="1">
    <citation type="submission" date="2023-06" db="EMBL/GenBank/DDBJ databases">
        <title>Black Yeasts Isolated from many extreme environments.</title>
        <authorList>
            <person name="Coleine C."/>
            <person name="Stajich J.E."/>
            <person name="Selbmann L."/>
        </authorList>
    </citation>
    <scope>NUCLEOTIDE SEQUENCE [LARGE SCALE GENOMIC DNA]</scope>
    <source>
        <strain evidence="4 5">CCFEE 5887</strain>
    </source>
</reference>
<feature type="transmembrane region" description="Helical" evidence="2">
    <location>
        <begin position="164"/>
        <end position="192"/>
    </location>
</feature>
<organism evidence="4 5">
    <name type="scientific">Vermiconidia calcicola</name>
    <dbReference type="NCBI Taxonomy" id="1690605"/>
    <lineage>
        <taxon>Eukaryota</taxon>
        <taxon>Fungi</taxon>
        <taxon>Dikarya</taxon>
        <taxon>Ascomycota</taxon>
        <taxon>Pezizomycotina</taxon>
        <taxon>Dothideomycetes</taxon>
        <taxon>Dothideomycetidae</taxon>
        <taxon>Mycosphaerellales</taxon>
        <taxon>Extremaceae</taxon>
        <taxon>Vermiconidia</taxon>
    </lineage>
</organism>
<proteinExistence type="predicted"/>
<sequence>MILSISILTTILLRHAFVRAYNEMTLAEPLIAAGESFTLAWSNSSSQTVDIWLCSDDIVTYDYLVAELAYQASTLIIPPSLVYADIAYYFMIMADPEEEWSPSSNSFYVSGLESQASATSAADATTRLAAASASSEAAAQSSASNPQDTDSSQQNLDLGVPTGAVVGIAVGCTVTGIGIGGLIWVVVTMLCIKRMKRKGVRAVQMPLNDVAEENTTTEADAPHERDMFSGTTGQDGFWVTDPHTSHPMSELQGDSR</sequence>
<feature type="compositionally biased region" description="Polar residues" evidence="1">
    <location>
        <begin position="145"/>
        <end position="156"/>
    </location>
</feature>
<evidence type="ECO:0000256" key="2">
    <source>
        <dbReference type="SAM" id="Phobius"/>
    </source>
</evidence>
<evidence type="ECO:0008006" key="6">
    <source>
        <dbReference type="Google" id="ProtNLM"/>
    </source>
</evidence>
<accession>A0AAV9QAG3</accession>
<keyword evidence="2" id="KW-0812">Transmembrane</keyword>
<evidence type="ECO:0000256" key="1">
    <source>
        <dbReference type="SAM" id="MobiDB-lite"/>
    </source>
</evidence>
<evidence type="ECO:0000313" key="5">
    <source>
        <dbReference type="Proteomes" id="UP001345827"/>
    </source>
</evidence>
<feature type="chain" id="PRO_5043530183" description="Mid2 domain-containing protein" evidence="3">
    <location>
        <begin position="21"/>
        <end position="256"/>
    </location>
</feature>
<dbReference type="EMBL" id="JAXLQG010000007">
    <property type="protein sequence ID" value="KAK5537595.1"/>
    <property type="molecule type" value="Genomic_DNA"/>
</dbReference>
<evidence type="ECO:0000313" key="4">
    <source>
        <dbReference type="EMBL" id="KAK5537595.1"/>
    </source>
</evidence>
<name>A0AAV9QAG3_9PEZI</name>
<keyword evidence="3" id="KW-0732">Signal</keyword>
<dbReference type="Proteomes" id="UP001345827">
    <property type="component" value="Unassembled WGS sequence"/>
</dbReference>
<protein>
    <recommendedName>
        <fullName evidence="6">Mid2 domain-containing protein</fullName>
    </recommendedName>
</protein>
<keyword evidence="2" id="KW-1133">Transmembrane helix</keyword>